<feature type="domain" description="BTB" evidence="11">
    <location>
        <begin position="27"/>
        <end position="97"/>
    </location>
</feature>
<evidence type="ECO:0000256" key="8">
    <source>
        <dbReference type="ARBA" id="ARBA00023163"/>
    </source>
</evidence>
<dbReference type="CDD" id="cd18186">
    <property type="entry name" value="BTB_POZ_ZBTB_KLHL-like"/>
    <property type="match status" value="1"/>
</dbReference>
<dbReference type="PANTHER" id="PTHR46105">
    <property type="entry name" value="AGAP004733-PA"/>
    <property type="match status" value="1"/>
</dbReference>
<evidence type="ECO:0000256" key="2">
    <source>
        <dbReference type="ARBA" id="ARBA00022723"/>
    </source>
</evidence>
<dbReference type="PROSITE" id="PS50097">
    <property type="entry name" value="BTB"/>
    <property type="match status" value="1"/>
</dbReference>
<evidence type="ECO:0000256" key="10">
    <source>
        <dbReference type="SAM" id="MobiDB-lite"/>
    </source>
</evidence>
<keyword evidence="2" id="KW-0479">Metal-binding</keyword>
<dbReference type="Proteomes" id="UP001642483">
    <property type="component" value="Unassembled WGS sequence"/>
</dbReference>
<dbReference type="PANTHER" id="PTHR46105:SF5">
    <property type="entry name" value="ZINC FINGER AND BTB DOMAIN-CONTAINING PROTEIN 44 ISOFORM X1"/>
    <property type="match status" value="1"/>
</dbReference>
<dbReference type="Pfam" id="PF00651">
    <property type="entry name" value="BTB"/>
    <property type="match status" value="1"/>
</dbReference>
<evidence type="ECO:0000256" key="5">
    <source>
        <dbReference type="ARBA" id="ARBA00022833"/>
    </source>
</evidence>
<protein>
    <recommendedName>
        <fullName evidence="11">BTB domain-containing protein</fullName>
    </recommendedName>
</protein>
<keyword evidence="8" id="KW-0804">Transcription</keyword>
<evidence type="ECO:0000256" key="1">
    <source>
        <dbReference type="ARBA" id="ARBA00004123"/>
    </source>
</evidence>
<evidence type="ECO:0000313" key="13">
    <source>
        <dbReference type="Proteomes" id="UP001642483"/>
    </source>
</evidence>
<comment type="caution">
    <text evidence="12">The sequence shown here is derived from an EMBL/GenBank/DDBJ whole genome shotgun (WGS) entry which is preliminary data.</text>
</comment>
<evidence type="ECO:0000256" key="3">
    <source>
        <dbReference type="ARBA" id="ARBA00022737"/>
    </source>
</evidence>
<dbReference type="SMART" id="SM00225">
    <property type="entry name" value="BTB"/>
    <property type="match status" value="1"/>
</dbReference>
<reference evidence="12 13" key="1">
    <citation type="submission" date="2024-02" db="EMBL/GenBank/DDBJ databases">
        <authorList>
            <person name="Daric V."/>
            <person name="Darras S."/>
        </authorList>
    </citation>
    <scope>NUCLEOTIDE SEQUENCE [LARGE SCALE GENOMIC DNA]</scope>
</reference>
<evidence type="ECO:0000256" key="7">
    <source>
        <dbReference type="ARBA" id="ARBA00023125"/>
    </source>
</evidence>
<dbReference type="InterPro" id="IPR050457">
    <property type="entry name" value="ZnFinger_BTB_dom_contain"/>
</dbReference>
<dbReference type="InterPro" id="IPR011333">
    <property type="entry name" value="SKP1/BTB/POZ_sf"/>
</dbReference>
<dbReference type="InterPro" id="IPR000210">
    <property type="entry name" value="BTB/POZ_dom"/>
</dbReference>
<evidence type="ECO:0000313" key="12">
    <source>
        <dbReference type="EMBL" id="CAK8671980.1"/>
    </source>
</evidence>
<evidence type="ECO:0000256" key="9">
    <source>
        <dbReference type="ARBA" id="ARBA00023242"/>
    </source>
</evidence>
<name>A0ABP0EX09_CLALP</name>
<keyword evidence="3" id="KW-0677">Repeat</keyword>
<proteinExistence type="predicted"/>
<keyword evidence="9" id="KW-0539">Nucleus</keyword>
<accession>A0ABP0EX09</accession>
<evidence type="ECO:0000259" key="11">
    <source>
        <dbReference type="PROSITE" id="PS50097"/>
    </source>
</evidence>
<evidence type="ECO:0000256" key="6">
    <source>
        <dbReference type="ARBA" id="ARBA00023015"/>
    </source>
</evidence>
<sequence length="609" mass="67922">MPGKVDVKHAGRLAAHLLMQRELGKYCDVCICIGEKRFLAHKCVLSANSTKLDVLILDAIGQNNSSQDIEIEIQGVSPVGFETLLEHFYTGELNLEPLTVMAVWMTAAYLELPNVVALCNDYCQRSVTCVSNQTNSDISNKVPDTDNKNNGAVVVSSNNPQITNIASLHSPSSNDQTEVSSVKLRELTPVSSVQEPEIVDDSQAVDQKMIKTNEGQMTWSSGGSPSSPSQQNLQQYQSVPNTWQQTSQSWPVTTYTVAANNNLIKNDSNNILEDGEITIEPEPHLVAKVENHINYIPEALASDQTQPVSIIDVNKISDEKPVVTSMNIKPDCENMMMEVEALRIQHQQLQRLQQQKASLNGSSSIPIVPTHQPPQTTFTQLVPVTATTMEEPVKKKSKKKKQPGMKEMSTIKDDMFVETPASADCNPSQSSHVQANILHTSMASISDFPHVLKCPSNAPSDFRIITNEYRESLYQRYPIKPETPMRATCLAAELLQRGKSRKRKSTEQNALNNTIRLILDTIGITESSDPAVEDALILIMDRFESLRNDINDPVVRRSLLVKVRHSIHCKKWRVKRQMLKEKMDELGVTSPEEYSKIMNQQENEDSLHG</sequence>
<dbReference type="EMBL" id="CAWYQH010000001">
    <property type="protein sequence ID" value="CAK8671980.1"/>
    <property type="molecule type" value="Genomic_DNA"/>
</dbReference>
<keyword evidence="6" id="KW-0805">Transcription regulation</keyword>
<comment type="subcellular location">
    <subcellularLocation>
        <location evidence="1">Nucleus</location>
    </subcellularLocation>
</comment>
<dbReference type="Gene3D" id="3.30.710.10">
    <property type="entry name" value="Potassium Channel Kv1.1, Chain A"/>
    <property type="match status" value="1"/>
</dbReference>
<evidence type="ECO:0000256" key="4">
    <source>
        <dbReference type="ARBA" id="ARBA00022771"/>
    </source>
</evidence>
<gene>
    <name evidence="12" type="ORF">CVLEPA_LOCUS993</name>
</gene>
<feature type="compositionally biased region" description="Low complexity" evidence="10">
    <location>
        <begin position="220"/>
        <end position="238"/>
    </location>
</feature>
<keyword evidence="7" id="KW-0238">DNA-binding</keyword>
<feature type="region of interest" description="Disordered" evidence="10">
    <location>
        <begin position="389"/>
        <end position="408"/>
    </location>
</feature>
<organism evidence="12 13">
    <name type="scientific">Clavelina lepadiformis</name>
    <name type="common">Light-bulb sea squirt</name>
    <name type="synonym">Ascidia lepadiformis</name>
    <dbReference type="NCBI Taxonomy" id="159417"/>
    <lineage>
        <taxon>Eukaryota</taxon>
        <taxon>Metazoa</taxon>
        <taxon>Chordata</taxon>
        <taxon>Tunicata</taxon>
        <taxon>Ascidiacea</taxon>
        <taxon>Aplousobranchia</taxon>
        <taxon>Clavelinidae</taxon>
        <taxon>Clavelina</taxon>
    </lineage>
</organism>
<feature type="region of interest" description="Disordered" evidence="10">
    <location>
        <begin position="215"/>
        <end position="244"/>
    </location>
</feature>
<keyword evidence="4" id="KW-0863">Zinc-finger</keyword>
<keyword evidence="13" id="KW-1185">Reference proteome</keyword>
<dbReference type="SUPFAM" id="SSF54695">
    <property type="entry name" value="POZ domain"/>
    <property type="match status" value="1"/>
</dbReference>
<keyword evidence="5" id="KW-0862">Zinc</keyword>